<dbReference type="InterPro" id="IPR020846">
    <property type="entry name" value="MFS_dom"/>
</dbReference>
<evidence type="ECO:0000256" key="4">
    <source>
        <dbReference type="ARBA" id="ARBA00022692"/>
    </source>
</evidence>
<keyword evidence="2" id="KW-0813">Transport</keyword>
<evidence type="ECO:0000256" key="2">
    <source>
        <dbReference type="ARBA" id="ARBA00022448"/>
    </source>
</evidence>
<evidence type="ECO:0000256" key="6">
    <source>
        <dbReference type="ARBA" id="ARBA00023136"/>
    </source>
</evidence>
<dbReference type="GO" id="GO:0022857">
    <property type="term" value="F:transmembrane transporter activity"/>
    <property type="evidence" value="ECO:0007669"/>
    <property type="project" value="InterPro"/>
</dbReference>
<feature type="transmembrane region" description="Helical" evidence="7">
    <location>
        <begin position="258"/>
        <end position="276"/>
    </location>
</feature>
<evidence type="ECO:0000256" key="1">
    <source>
        <dbReference type="ARBA" id="ARBA00004651"/>
    </source>
</evidence>
<proteinExistence type="predicted"/>
<reference evidence="10" key="1">
    <citation type="journal article" date="2007" name="Proc. Natl. Acad. Sci. U.S.A.">
        <title>Genome sequencing reveals complex secondary metabolome in the marine actinomycete Salinispora tropica.</title>
        <authorList>
            <person name="Udwary D.W."/>
            <person name="Zeigler L."/>
            <person name="Asolkar R.N."/>
            <person name="Singan V."/>
            <person name="Lapidus A."/>
            <person name="Fenical W."/>
            <person name="Jensen P.R."/>
            <person name="Moore B.S."/>
        </authorList>
    </citation>
    <scope>NUCLEOTIDE SEQUENCE [LARGE SCALE GENOMIC DNA]</scope>
    <source>
        <strain evidence="10">ATCC BAA-916 / DSM 44818 / CNB-440</strain>
    </source>
</reference>
<evidence type="ECO:0000256" key="3">
    <source>
        <dbReference type="ARBA" id="ARBA00022475"/>
    </source>
</evidence>
<evidence type="ECO:0000256" key="7">
    <source>
        <dbReference type="SAM" id="Phobius"/>
    </source>
</evidence>
<dbReference type="HOGENOM" id="CLU_034180_13_0_11"/>
<dbReference type="PATRIC" id="fig|369723.5.peg.2479"/>
<accession>A4X7K6</accession>
<feature type="transmembrane region" description="Helical" evidence="7">
    <location>
        <begin position="46"/>
        <end position="66"/>
    </location>
</feature>
<protein>
    <submittedName>
        <fullName evidence="9">Major facilitator superfamily MFS_1</fullName>
    </submittedName>
</protein>
<keyword evidence="5 7" id="KW-1133">Transmembrane helix</keyword>
<dbReference type="CDD" id="cd06173">
    <property type="entry name" value="MFS_MefA_like"/>
    <property type="match status" value="1"/>
</dbReference>
<comment type="subcellular location">
    <subcellularLocation>
        <location evidence="1">Cell membrane</location>
        <topology evidence="1">Multi-pass membrane protein</topology>
    </subcellularLocation>
</comment>
<dbReference type="Gene3D" id="1.20.1250.20">
    <property type="entry name" value="MFS general substrate transporter like domains"/>
    <property type="match status" value="1"/>
</dbReference>
<dbReference type="InterPro" id="IPR010290">
    <property type="entry name" value="TM_effector"/>
</dbReference>
<keyword evidence="4 7" id="KW-0812">Transmembrane</keyword>
<dbReference type="RefSeq" id="WP_012013637.1">
    <property type="nucleotide sequence ID" value="NC_009380.1"/>
</dbReference>
<dbReference type="STRING" id="369723.Strop_2409"/>
<dbReference type="SUPFAM" id="SSF103473">
    <property type="entry name" value="MFS general substrate transporter"/>
    <property type="match status" value="1"/>
</dbReference>
<evidence type="ECO:0000256" key="5">
    <source>
        <dbReference type="ARBA" id="ARBA00022989"/>
    </source>
</evidence>
<dbReference type="Pfam" id="PF05977">
    <property type="entry name" value="MFS_3"/>
    <property type="match status" value="1"/>
</dbReference>
<gene>
    <name evidence="9" type="ordered locus">Strop_2409</name>
</gene>
<feature type="transmembrane region" description="Helical" evidence="7">
    <location>
        <begin position="378"/>
        <end position="396"/>
    </location>
</feature>
<dbReference type="AlphaFoldDB" id="A4X7K6"/>
<feature type="transmembrane region" description="Helical" evidence="7">
    <location>
        <begin position="352"/>
        <end position="372"/>
    </location>
</feature>
<name>A4X7K6_SALTO</name>
<feature type="transmembrane region" description="Helical" evidence="7">
    <location>
        <begin position="311"/>
        <end position="331"/>
    </location>
</feature>
<evidence type="ECO:0000313" key="10">
    <source>
        <dbReference type="Proteomes" id="UP000000235"/>
    </source>
</evidence>
<dbReference type="PANTHER" id="PTHR23513">
    <property type="entry name" value="INTEGRAL MEMBRANE EFFLUX PROTEIN-RELATED"/>
    <property type="match status" value="1"/>
</dbReference>
<dbReference type="Proteomes" id="UP000000235">
    <property type="component" value="Chromosome"/>
</dbReference>
<dbReference type="GO" id="GO:0005886">
    <property type="term" value="C:plasma membrane"/>
    <property type="evidence" value="ECO:0007669"/>
    <property type="project" value="UniProtKB-SubCell"/>
</dbReference>
<evidence type="ECO:0000313" key="9">
    <source>
        <dbReference type="EMBL" id="ABP54856.1"/>
    </source>
</evidence>
<dbReference type="InterPro" id="IPR036259">
    <property type="entry name" value="MFS_trans_sf"/>
</dbReference>
<dbReference type="EMBL" id="CP000667">
    <property type="protein sequence ID" value="ABP54856.1"/>
    <property type="molecule type" value="Genomic_DNA"/>
</dbReference>
<organism evidence="9 10">
    <name type="scientific">Salinispora tropica (strain ATCC BAA-916 / DSM 44818 / JCM 13857 / NBRC 105044 / CNB-440)</name>
    <dbReference type="NCBI Taxonomy" id="369723"/>
    <lineage>
        <taxon>Bacteria</taxon>
        <taxon>Bacillati</taxon>
        <taxon>Actinomycetota</taxon>
        <taxon>Actinomycetes</taxon>
        <taxon>Micromonosporales</taxon>
        <taxon>Micromonosporaceae</taxon>
        <taxon>Salinispora</taxon>
    </lineage>
</organism>
<dbReference type="KEGG" id="stp:Strop_2409"/>
<feature type="transmembrane region" description="Helical" evidence="7">
    <location>
        <begin position="155"/>
        <end position="174"/>
    </location>
</feature>
<keyword evidence="3" id="KW-1003">Cell membrane</keyword>
<dbReference type="PROSITE" id="PS50850">
    <property type="entry name" value="MFS"/>
    <property type="match status" value="1"/>
</dbReference>
<feature type="transmembrane region" description="Helical" evidence="7">
    <location>
        <begin position="288"/>
        <end position="305"/>
    </location>
</feature>
<evidence type="ECO:0000259" key="8">
    <source>
        <dbReference type="PROSITE" id="PS50850"/>
    </source>
</evidence>
<keyword evidence="10" id="KW-1185">Reference proteome</keyword>
<feature type="domain" description="Major facilitator superfamily (MFS) profile" evidence="8">
    <location>
        <begin position="1"/>
        <end position="400"/>
    </location>
</feature>
<feature type="transmembrane region" description="Helical" evidence="7">
    <location>
        <begin position="221"/>
        <end position="246"/>
    </location>
</feature>
<keyword evidence="6 7" id="KW-0472">Membrane</keyword>
<dbReference type="PANTHER" id="PTHR23513:SF6">
    <property type="entry name" value="MAJOR FACILITATOR SUPERFAMILY ASSOCIATED DOMAIN-CONTAINING PROTEIN"/>
    <property type="match status" value="1"/>
</dbReference>
<dbReference type="eggNOG" id="COG2814">
    <property type="taxonomic scope" value="Bacteria"/>
</dbReference>
<sequence length="402" mass="41672">MRALVSARLGADFTKLWTASAVSNVGDGVTMAAGPLLIASITTNPALIGGAVFVQQLPWLLFALISGAYVDRLDRRKLVVAVNTLRAAALTALTLAVATDTTTVALVYAVFFLLGTGETLADTAAGAFLPAIVASDRLATANARLMATFTIANQFVAKPLGAWLFVIAAAVPFGVNALTFAVAAALVATIRPIPALPPVAPRRSLRMEITDGVRWLFGHRLLRTLAVSMGLANLAFCAAFATLVLYARQRLGLSDIGYGFLLTTFAVGGLIGTVLAPRLQRIVGTGTLLRAGLVVELVTHATLAITTTPLVAAAILIAFGIHTMVWGVVVVTLRQRVVPTQLLGRVGSVYSLLDLGGAALGSLLGGLLAGAWGLTTPFWVAAAVMALIAAATWRPLRTASAT</sequence>